<comment type="caution">
    <text evidence="2">The sequence shown here is derived from an EMBL/GenBank/DDBJ whole genome shotgun (WGS) entry which is preliminary data.</text>
</comment>
<protein>
    <submittedName>
        <fullName evidence="2">Uncharacterized protein</fullName>
    </submittedName>
</protein>
<dbReference type="AlphaFoldDB" id="W9XAP8"/>
<evidence type="ECO:0000313" key="3">
    <source>
        <dbReference type="Proteomes" id="UP000019478"/>
    </source>
</evidence>
<dbReference type="Proteomes" id="UP000019478">
    <property type="component" value="Unassembled WGS sequence"/>
</dbReference>
<dbReference type="HOGENOM" id="CLU_1337355_0_0_1"/>
<gene>
    <name evidence="2" type="ORF">A1O3_09774</name>
</gene>
<evidence type="ECO:0000256" key="1">
    <source>
        <dbReference type="SAM" id="MobiDB-lite"/>
    </source>
</evidence>
<feature type="compositionally biased region" description="Pro residues" evidence="1">
    <location>
        <begin position="135"/>
        <end position="153"/>
    </location>
</feature>
<feature type="region of interest" description="Disordered" evidence="1">
    <location>
        <begin position="45"/>
        <end position="68"/>
    </location>
</feature>
<organism evidence="2 3">
    <name type="scientific">Capronia epimyces CBS 606.96</name>
    <dbReference type="NCBI Taxonomy" id="1182542"/>
    <lineage>
        <taxon>Eukaryota</taxon>
        <taxon>Fungi</taxon>
        <taxon>Dikarya</taxon>
        <taxon>Ascomycota</taxon>
        <taxon>Pezizomycotina</taxon>
        <taxon>Eurotiomycetes</taxon>
        <taxon>Chaetothyriomycetidae</taxon>
        <taxon>Chaetothyriales</taxon>
        <taxon>Herpotrichiellaceae</taxon>
        <taxon>Capronia</taxon>
    </lineage>
</organism>
<dbReference type="STRING" id="1182542.W9XAP8"/>
<feature type="compositionally biased region" description="Polar residues" evidence="1">
    <location>
        <begin position="57"/>
        <end position="68"/>
    </location>
</feature>
<keyword evidence="3" id="KW-1185">Reference proteome</keyword>
<sequence>MSAEKPQAPPGGAADNGKGSADPTAVAPLQSQPHHVLHFGDIQQYHAGMNQPPPPYNASSRSTQQVTTPWMPQTSLSHGQWTYNLPADRNVDDGRMRIFEGQITTTIRGVETTMNYEKFLALDKDSRNALLTAGAPPPPPPVHVPPPPPPPLPASSTVAPQSNASESATPPPEEPKCMSCHLPAQLFPMHGITVCARCAALDNMLSMEHRCERKPTA</sequence>
<reference evidence="2 3" key="1">
    <citation type="submission" date="2013-03" db="EMBL/GenBank/DDBJ databases">
        <title>The Genome Sequence of Capronia epimyces CBS 606.96.</title>
        <authorList>
            <consortium name="The Broad Institute Genomics Platform"/>
            <person name="Cuomo C."/>
            <person name="de Hoog S."/>
            <person name="Gorbushina A."/>
            <person name="Walker B."/>
            <person name="Young S.K."/>
            <person name="Zeng Q."/>
            <person name="Gargeya S."/>
            <person name="Fitzgerald M."/>
            <person name="Haas B."/>
            <person name="Abouelleil A."/>
            <person name="Allen A.W."/>
            <person name="Alvarado L."/>
            <person name="Arachchi H.M."/>
            <person name="Berlin A.M."/>
            <person name="Chapman S.B."/>
            <person name="Gainer-Dewar J."/>
            <person name="Goldberg J."/>
            <person name="Griggs A."/>
            <person name="Gujja S."/>
            <person name="Hansen M."/>
            <person name="Howarth C."/>
            <person name="Imamovic A."/>
            <person name="Ireland A."/>
            <person name="Larimer J."/>
            <person name="McCowan C."/>
            <person name="Murphy C."/>
            <person name="Pearson M."/>
            <person name="Poon T.W."/>
            <person name="Priest M."/>
            <person name="Roberts A."/>
            <person name="Saif S."/>
            <person name="Shea T."/>
            <person name="Sisk P."/>
            <person name="Sykes S."/>
            <person name="Wortman J."/>
            <person name="Nusbaum C."/>
            <person name="Birren B."/>
        </authorList>
    </citation>
    <scope>NUCLEOTIDE SEQUENCE [LARGE SCALE GENOMIC DNA]</scope>
    <source>
        <strain evidence="2 3">CBS 606.96</strain>
    </source>
</reference>
<dbReference type="OrthoDB" id="4120700at2759"/>
<proteinExistence type="predicted"/>
<dbReference type="GeneID" id="19173857"/>
<name>W9XAP8_9EURO</name>
<feature type="region of interest" description="Disordered" evidence="1">
    <location>
        <begin position="1"/>
        <end position="30"/>
    </location>
</feature>
<dbReference type="EMBL" id="AMGY01000010">
    <property type="protein sequence ID" value="EXJ77547.1"/>
    <property type="molecule type" value="Genomic_DNA"/>
</dbReference>
<feature type="compositionally biased region" description="Polar residues" evidence="1">
    <location>
        <begin position="154"/>
        <end position="168"/>
    </location>
</feature>
<accession>W9XAP8</accession>
<dbReference type="RefSeq" id="XP_007738057.1">
    <property type="nucleotide sequence ID" value="XM_007739867.1"/>
</dbReference>
<feature type="region of interest" description="Disordered" evidence="1">
    <location>
        <begin position="130"/>
        <end position="176"/>
    </location>
</feature>
<evidence type="ECO:0000313" key="2">
    <source>
        <dbReference type="EMBL" id="EXJ77547.1"/>
    </source>
</evidence>